<dbReference type="EMBL" id="CAMAPE010000073">
    <property type="protein sequence ID" value="CAH9117164.1"/>
    <property type="molecule type" value="Genomic_DNA"/>
</dbReference>
<dbReference type="PANTHER" id="PTHR10492">
    <property type="match status" value="1"/>
</dbReference>
<name>A0A9P0ZYB1_CUSEU</name>
<evidence type="ECO:0000313" key="2">
    <source>
        <dbReference type="EMBL" id="CAH9117164.1"/>
    </source>
</evidence>
<dbReference type="PANTHER" id="PTHR10492:SF57">
    <property type="entry name" value="ATP-DEPENDENT DNA HELICASE"/>
    <property type="match status" value="1"/>
</dbReference>
<feature type="domain" description="Helitron helicase-like" evidence="1">
    <location>
        <begin position="55"/>
        <end position="121"/>
    </location>
</feature>
<organism evidence="2 3">
    <name type="scientific">Cuscuta europaea</name>
    <name type="common">European dodder</name>
    <dbReference type="NCBI Taxonomy" id="41803"/>
    <lineage>
        <taxon>Eukaryota</taxon>
        <taxon>Viridiplantae</taxon>
        <taxon>Streptophyta</taxon>
        <taxon>Embryophyta</taxon>
        <taxon>Tracheophyta</taxon>
        <taxon>Spermatophyta</taxon>
        <taxon>Magnoliopsida</taxon>
        <taxon>eudicotyledons</taxon>
        <taxon>Gunneridae</taxon>
        <taxon>Pentapetalae</taxon>
        <taxon>asterids</taxon>
        <taxon>lamiids</taxon>
        <taxon>Solanales</taxon>
        <taxon>Convolvulaceae</taxon>
        <taxon>Cuscuteae</taxon>
        <taxon>Cuscuta</taxon>
        <taxon>Cuscuta subgen. Cuscuta</taxon>
    </lineage>
</organism>
<sequence length="294" mass="34297">MIESDHLKYVRLNKKKLRADVYNGLTDAVVRGETNPQTQGRRIILPSSFTGGARWPEIEREVKKEGVRPEDRPDLVTRVFKIKLNNLIADLKDQKIFGHPRALVYTIEFQKRGLPHAHIVLFLQPEFKLKECEDIDKVISADFPDLNLDYELYNAVQSTMIHGPCGYLNKKAQCMENGKCTKYYPRNFNRCTTVRKDGYPIYRRRNTGITAEKNKIPVDNRYVVSYNPYLLRKYRAHINVEWCYKARSIKKDTTVLLLHYMKRTQQRATLAYMMRSKYIAIAGILVPQKVCGGY</sequence>
<comment type="caution">
    <text evidence="2">The sequence shown here is derived from an EMBL/GenBank/DDBJ whole genome shotgun (WGS) entry which is preliminary data.</text>
</comment>
<evidence type="ECO:0000259" key="1">
    <source>
        <dbReference type="Pfam" id="PF14214"/>
    </source>
</evidence>
<accession>A0A9P0ZYB1</accession>
<reference evidence="2" key="1">
    <citation type="submission" date="2022-07" db="EMBL/GenBank/DDBJ databases">
        <authorList>
            <person name="Macas J."/>
            <person name="Novak P."/>
            <person name="Neumann P."/>
        </authorList>
    </citation>
    <scope>NUCLEOTIDE SEQUENCE</scope>
</reference>
<proteinExistence type="predicted"/>
<dbReference type="OrthoDB" id="1930928at2759"/>
<dbReference type="Proteomes" id="UP001152484">
    <property type="component" value="Unassembled WGS sequence"/>
</dbReference>
<gene>
    <name evidence="2" type="ORF">CEURO_LOCUS21432</name>
</gene>
<dbReference type="AlphaFoldDB" id="A0A9P0ZYB1"/>
<keyword evidence="3" id="KW-1185">Reference proteome</keyword>
<dbReference type="Pfam" id="PF14214">
    <property type="entry name" value="Helitron_like_N"/>
    <property type="match status" value="1"/>
</dbReference>
<protein>
    <recommendedName>
        <fullName evidence="1">Helitron helicase-like domain-containing protein</fullName>
    </recommendedName>
</protein>
<evidence type="ECO:0000313" key="3">
    <source>
        <dbReference type="Proteomes" id="UP001152484"/>
    </source>
</evidence>
<dbReference type="InterPro" id="IPR025476">
    <property type="entry name" value="Helitron_helicase-like"/>
</dbReference>